<organism evidence="2 3">
    <name type="scientific">Sphingomonas crocodyli</name>
    <dbReference type="NCBI Taxonomy" id="1979270"/>
    <lineage>
        <taxon>Bacteria</taxon>
        <taxon>Pseudomonadati</taxon>
        <taxon>Pseudomonadota</taxon>
        <taxon>Alphaproteobacteria</taxon>
        <taxon>Sphingomonadales</taxon>
        <taxon>Sphingomonadaceae</taxon>
        <taxon>Sphingomonas</taxon>
    </lineage>
</organism>
<dbReference type="PANTHER" id="PTHR43591">
    <property type="entry name" value="METHYLTRANSFERASE"/>
    <property type="match status" value="1"/>
</dbReference>
<dbReference type="InterPro" id="IPR029063">
    <property type="entry name" value="SAM-dependent_MTases_sf"/>
</dbReference>
<dbReference type="RefSeq" id="WP_127746779.1">
    <property type="nucleotide sequence ID" value="NZ_SACN01000006.1"/>
</dbReference>
<reference evidence="2 3" key="1">
    <citation type="submission" date="2019-01" db="EMBL/GenBank/DDBJ databases">
        <authorList>
            <person name="Chen W.-M."/>
        </authorList>
    </citation>
    <scope>NUCLEOTIDE SEQUENCE [LARGE SCALE GENOMIC DNA]</scope>
    <source>
        <strain evidence="2 3">CCP-7</strain>
    </source>
</reference>
<evidence type="ECO:0000313" key="2">
    <source>
        <dbReference type="EMBL" id="RVT89189.1"/>
    </source>
</evidence>
<name>A0A437LUX2_9SPHN</name>
<proteinExistence type="predicted"/>
<keyword evidence="2" id="KW-0489">Methyltransferase</keyword>
<dbReference type="Pfam" id="PF08241">
    <property type="entry name" value="Methyltransf_11"/>
    <property type="match status" value="1"/>
</dbReference>
<dbReference type="SUPFAM" id="SSF53335">
    <property type="entry name" value="S-adenosyl-L-methionine-dependent methyltransferases"/>
    <property type="match status" value="1"/>
</dbReference>
<feature type="domain" description="Methyltransferase type 11" evidence="1">
    <location>
        <begin position="53"/>
        <end position="148"/>
    </location>
</feature>
<dbReference type="EMBL" id="SACN01000006">
    <property type="protein sequence ID" value="RVT89189.1"/>
    <property type="molecule type" value="Genomic_DNA"/>
</dbReference>
<dbReference type="Proteomes" id="UP000282971">
    <property type="component" value="Unassembled WGS sequence"/>
</dbReference>
<keyword evidence="2" id="KW-0808">Transferase</keyword>
<dbReference type="AlphaFoldDB" id="A0A437LUX2"/>
<evidence type="ECO:0000259" key="1">
    <source>
        <dbReference type="Pfam" id="PF08241"/>
    </source>
</evidence>
<protein>
    <submittedName>
        <fullName evidence="2">Class I SAM-dependent methyltransferase</fullName>
    </submittedName>
</protein>
<comment type="caution">
    <text evidence="2">The sequence shown here is derived from an EMBL/GenBank/DDBJ whole genome shotgun (WGS) entry which is preliminary data.</text>
</comment>
<dbReference type="OrthoDB" id="9777638at2"/>
<evidence type="ECO:0000313" key="3">
    <source>
        <dbReference type="Proteomes" id="UP000282971"/>
    </source>
</evidence>
<dbReference type="Gene3D" id="3.40.50.150">
    <property type="entry name" value="Vaccinia Virus protein VP39"/>
    <property type="match status" value="1"/>
</dbReference>
<gene>
    <name evidence="2" type="ORF">EOD43_23035</name>
</gene>
<sequence>MTKEAERLFMQKLGEEGWAHSLNKPFSEPGCWSNLVTMGFMMSQLPEPPARILDLGCGGGWSSRFFAQRGYSVTGQDICADMVRIGEEGRDRNPVPLDLNFIVSDYESLALENEFDAAFFIDSLHHAEDELAAIRSAYRALKPGGILMTREPGEGHSEAPWSIAAVEEYGVTERDMPPHLIIRRGLEVGFTSYRVFPAPEEMKDIFFRPRTPRIFGRLAPKLAFKGARLALRPSRKNGAIMLLRK</sequence>
<dbReference type="InterPro" id="IPR013216">
    <property type="entry name" value="Methyltransf_11"/>
</dbReference>
<accession>A0A437LUX2</accession>
<dbReference type="GO" id="GO:0032259">
    <property type="term" value="P:methylation"/>
    <property type="evidence" value="ECO:0007669"/>
    <property type="project" value="UniProtKB-KW"/>
</dbReference>
<dbReference type="PANTHER" id="PTHR43591:SF24">
    <property type="entry name" value="2-METHOXY-6-POLYPRENYL-1,4-BENZOQUINOL METHYLASE, MITOCHONDRIAL"/>
    <property type="match status" value="1"/>
</dbReference>
<dbReference type="CDD" id="cd02440">
    <property type="entry name" value="AdoMet_MTases"/>
    <property type="match status" value="1"/>
</dbReference>
<dbReference type="GO" id="GO:0008757">
    <property type="term" value="F:S-adenosylmethionine-dependent methyltransferase activity"/>
    <property type="evidence" value="ECO:0007669"/>
    <property type="project" value="InterPro"/>
</dbReference>
<keyword evidence="3" id="KW-1185">Reference proteome</keyword>